<feature type="domain" description="Peptidase S54 rhomboid" evidence="6">
    <location>
        <begin position="60"/>
        <end position="198"/>
    </location>
</feature>
<dbReference type="Pfam" id="PF01694">
    <property type="entry name" value="Rhomboid"/>
    <property type="match status" value="1"/>
</dbReference>
<protein>
    <submittedName>
        <fullName evidence="7">Rhomboid family intramembrane serine protease</fullName>
    </submittedName>
</protein>
<dbReference type="SUPFAM" id="SSF144091">
    <property type="entry name" value="Rhomboid-like"/>
    <property type="match status" value="1"/>
</dbReference>
<evidence type="ECO:0000256" key="4">
    <source>
        <dbReference type="ARBA" id="ARBA00023136"/>
    </source>
</evidence>
<keyword evidence="7" id="KW-0645">Protease</keyword>
<accession>A0A426U624</accession>
<feature type="transmembrane region" description="Helical" evidence="5">
    <location>
        <begin position="215"/>
        <end position="238"/>
    </location>
</feature>
<dbReference type="AlphaFoldDB" id="A0A426U624"/>
<dbReference type="Gene3D" id="1.20.1540.10">
    <property type="entry name" value="Rhomboid-like"/>
    <property type="match status" value="1"/>
</dbReference>
<dbReference type="InterPro" id="IPR050925">
    <property type="entry name" value="Rhomboid_protease_S54"/>
</dbReference>
<sequence>MVPPQPPIPWAVYTLIGLIVAVYLLSILLNVLLGQGGFFQPSLFVLLLLGAKENSLIDGGQYWRLITATFLHGNLIHIFFNSFALYALGPECERIYGLKRFLVLYFLAGLGGSVASYLMSPAPSVGASGAVFGLIGGLGMFFYLSRAALGEFGKAQVQSMAAIAGINLVIGFSAAGVIDNWGHMGGMVIGALVGTALAPRLSVDQRFFPPLMTRAYPPWGTTATVAVGGTLVLLALLLPGA</sequence>
<dbReference type="InterPro" id="IPR035952">
    <property type="entry name" value="Rhomboid-like_sf"/>
</dbReference>
<keyword evidence="4 5" id="KW-0472">Membrane</keyword>
<dbReference type="GO" id="GO:0004252">
    <property type="term" value="F:serine-type endopeptidase activity"/>
    <property type="evidence" value="ECO:0007669"/>
    <property type="project" value="InterPro"/>
</dbReference>
<reference evidence="7 8" key="1">
    <citation type="submission" date="2018-12" db="EMBL/GenBank/DDBJ databases">
        <title>Genome Sequence of Candidatus Viridilinea halotolerans isolated from saline sulfide-rich spring.</title>
        <authorList>
            <person name="Grouzdev D.S."/>
            <person name="Burganskaya E.I."/>
            <person name="Krutkina M.S."/>
            <person name="Sukhacheva M.V."/>
            <person name="Gorlenko V.M."/>
        </authorList>
    </citation>
    <scope>NUCLEOTIDE SEQUENCE [LARGE SCALE GENOMIC DNA]</scope>
    <source>
        <strain evidence="7">Chok-6</strain>
    </source>
</reference>
<dbReference type="GO" id="GO:0016020">
    <property type="term" value="C:membrane"/>
    <property type="evidence" value="ECO:0007669"/>
    <property type="project" value="UniProtKB-SubCell"/>
</dbReference>
<evidence type="ECO:0000256" key="1">
    <source>
        <dbReference type="ARBA" id="ARBA00004141"/>
    </source>
</evidence>
<feature type="transmembrane region" description="Helical" evidence="5">
    <location>
        <begin position="184"/>
        <end position="203"/>
    </location>
</feature>
<dbReference type="Proteomes" id="UP000280307">
    <property type="component" value="Unassembled WGS sequence"/>
</dbReference>
<comment type="caution">
    <text evidence="7">The sequence shown here is derived from an EMBL/GenBank/DDBJ whole genome shotgun (WGS) entry which is preliminary data.</text>
</comment>
<organism evidence="7 8">
    <name type="scientific">Candidatus Viridilinea halotolerans</name>
    <dbReference type="NCBI Taxonomy" id="2491704"/>
    <lineage>
        <taxon>Bacteria</taxon>
        <taxon>Bacillati</taxon>
        <taxon>Chloroflexota</taxon>
        <taxon>Chloroflexia</taxon>
        <taxon>Chloroflexales</taxon>
        <taxon>Chloroflexineae</taxon>
        <taxon>Oscillochloridaceae</taxon>
        <taxon>Candidatus Viridilinea</taxon>
    </lineage>
</organism>
<feature type="transmembrane region" description="Helical" evidence="5">
    <location>
        <begin position="62"/>
        <end position="89"/>
    </location>
</feature>
<keyword evidence="3 5" id="KW-1133">Transmembrane helix</keyword>
<dbReference type="GO" id="GO:0006508">
    <property type="term" value="P:proteolysis"/>
    <property type="evidence" value="ECO:0007669"/>
    <property type="project" value="UniProtKB-KW"/>
</dbReference>
<dbReference type="InterPro" id="IPR022764">
    <property type="entry name" value="Peptidase_S54_rhomboid_dom"/>
</dbReference>
<name>A0A426U624_9CHLR</name>
<feature type="transmembrane region" description="Helical" evidence="5">
    <location>
        <begin position="157"/>
        <end position="178"/>
    </location>
</feature>
<proteinExistence type="predicted"/>
<keyword evidence="2 5" id="KW-0812">Transmembrane</keyword>
<feature type="transmembrane region" description="Helical" evidence="5">
    <location>
        <begin position="125"/>
        <end position="145"/>
    </location>
</feature>
<evidence type="ECO:0000313" key="8">
    <source>
        <dbReference type="Proteomes" id="UP000280307"/>
    </source>
</evidence>
<evidence type="ECO:0000256" key="3">
    <source>
        <dbReference type="ARBA" id="ARBA00022989"/>
    </source>
</evidence>
<evidence type="ECO:0000256" key="5">
    <source>
        <dbReference type="SAM" id="Phobius"/>
    </source>
</evidence>
<feature type="transmembrane region" description="Helical" evidence="5">
    <location>
        <begin position="12"/>
        <end position="33"/>
    </location>
</feature>
<keyword evidence="7" id="KW-0378">Hydrolase</keyword>
<gene>
    <name evidence="7" type="ORF">EI684_04780</name>
</gene>
<dbReference type="PANTHER" id="PTHR43731:SF26">
    <property type="entry name" value="RHOMBOID-LIKE PROTEIN 10, CHLOROPLASTIC"/>
    <property type="match status" value="1"/>
</dbReference>
<dbReference type="EMBL" id="RSAS01000194">
    <property type="protein sequence ID" value="RRR75389.1"/>
    <property type="molecule type" value="Genomic_DNA"/>
</dbReference>
<evidence type="ECO:0000259" key="6">
    <source>
        <dbReference type="Pfam" id="PF01694"/>
    </source>
</evidence>
<evidence type="ECO:0000256" key="2">
    <source>
        <dbReference type="ARBA" id="ARBA00022692"/>
    </source>
</evidence>
<comment type="subcellular location">
    <subcellularLocation>
        <location evidence="1">Membrane</location>
        <topology evidence="1">Multi-pass membrane protein</topology>
    </subcellularLocation>
</comment>
<evidence type="ECO:0000313" key="7">
    <source>
        <dbReference type="EMBL" id="RRR75389.1"/>
    </source>
</evidence>
<dbReference type="PANTHER" id="PTHR43731">
    <property type="entry name" value="RHOMBOID PROTEASE"/>
    <property type="match status" value="1"/>
</dbReference>
<feature type="transmembrane region" description="Helical" evidence="5">
    <location>
        <begin position="101"/>
        <end position="119"/>
    </location>
</feature>